<reference evidence="1" key="1">
    <citation type="submission" date="2013-07" db="EMBL/GenBank/DDBJ databases">
        <title>The genome of an arbuscular mycorrhizal fungus provides insights into the evolution of the oldest plant symbiosis.</title>
        <authorList>
            <consortium name="DOE Joint Genome Institute"/>
            <person name="Tisserant E."/>
            <person name="Malbreil M."/>
            <person name="Kuo A."/>
            <person name="Kohler A."/>
            <person name="Symeonidi A."/>
            <person name="Balestrini R."/>
            <person name="Charron P."/>
            <person name="Duensing N."/>
            <person name="Frei-dit-Frey N."/>
            <person name="Gianinazzi-Pearson V."/>
            <person name="Gilbert B."/>
            <person name="Handa Y."/>
            <person name="Hijri M."/>
            <person name="Kaul R."/>
            <person name="Kawaguchi M."/>
            <person name="Krajinski F."/>
            <person name="Lammers P."/>
            <person name="Lapierre D."/>
            <person name="Masclaux F.G."/>
            <person name="Murat C."/>
            <person name="Morin E."/>
            <person name="Ndikumana S."/>
            <person name="Pagni M."/>
            <person name="Petitpierre D."/>
            <person name="Requena N."/>
            <person name="Rosikiewicz P."/>
            <person name="Riley R."/>
            <person name="Saito K."/>
            <person name="San Clemente H."/>
            <person name="Shapiro H."/>
            <person name="van Tuinen D."/>
            <person name="Becard G."/>
            <person name="Bonfante P."/>
            <person name="Paszkowski U."/>
            <person name="Shachar-Hill Y."/>
            <person name="Young J.P."/>
            <person name="Sanders I.R."/>
            <person name="Henrissat B."/>
            <person name="Rensing S.A."/>
            <person name="Grigoriev I.V."/>
            <person name="Corradi N."/>
            <person name="Roux C."/>
            <person name="Martin F."/>
        </authorList>
    </citation>
    <scope>NUCLEOTIDE SEQUENCE</scope>
    <source>
        <strain evidence="1">DAOM 197198</strain>
    </source>
</reference>
<accession>U9T996</accession>
<gene>
    <name evidence="1" type="ORF">GLOINDRAFT_6071</name>
</gene>
<dbReference type="AlphaFoldDB" id="U9T996"/>
<name>U9T996_RHIID</name>
<dbReference type="HOGENOM" id="CLU_2706129_0_0_1"/>
<sequence>MVDDEVMVDIERPGFNNFVSSEVSEKSSMDTSRRDLGMDLILRIGLLLDDVDHKPSEEGEGGALRCFAIKKAI</sequence>
<organism evidence="1">
    <name type="scientific">Rhizophagus irregularis (strain DAOM 181602 / DAOM 197198 / MUCL 43194)</name>
    <name type="common">Arbuscular mycorrhizal fungus</name>
    <name type="synonym">Glomus intraradices</name>
    <dbReference type="NCBI Taxonomy" id="747089"/>
    <lineage>
        <taxon>Eukaryota</taxon>
        <taxon>Fungi</taxon>
        <taxon>Fungi incertae sedis</taxon>
        <taxon>Mucoromycota</taxon>
        <taxon>Glomeromycotina</taxon>
        <taxon>Glomeromycetes</taxon>
        <taxon>Glomerales</taxon>
        <taxon>Glomeraceae</taxon>
        <taxon>Rhizophagus</taxon>
    </lineage>
</organism>
<evidence type="ECO:0000313" key="1">
    <source>
        <dbReference type="EMBL" id="ESA02898.1"/>
    </source>
</evidence>
<dbReference type="EMBL" id="KI295385">
    <property type="protein sequence ID" value="ESA02898.1"/>
    <property type="molecule type" value="Genomic_DNA"/>
</dbReference>
<proteinExistence type="predicted"/>
<protein>
    <submittedName>
        <fullName evidence="1">Uncharacterized protein</fullName>
    </submittedName>
</protein>